<dbReference type="EC" id="3.6.1.29" evidence="4"/>
<dbReference type="RefSeq" id="XP_004832895.1">
    <property type="nucleotide sequence ID" value="XM_004832838.1"/>
</dbReference>
<dbReference type="STRING" id="1537102.L1LE57"/>
<dbReference type="eggNOG" id="KOG3275">
    <property type="taxonomic scope" value="Eukaryota"/>
</dbReference>
<dbReference type="VEuPathDB" id="PiroplasmaDB:BEWA_034790"/>
<feature type="active site" description="Tele-AMP-histidine intermediate" evidence="1">
    <location>
        <position position="169"/>
    </location>
</feature>
<dbReference type="Pfam" id="PF01230">
    <property type="entry name" value="HIT"/>
    <property type="match status" value="1"/>
</dbReference>
<dbReference type="PRINTS" id="PR00332">
    <property type="entry name" value="HISTRIAD"/>
</dbReference>
<dbReference type="PANTHER" id="PTHR23089">
    <property type="entry name" value="HISTIDINE TRIAD HIT PROTEIN"/>
    <property type="match status" value="1"/>
</dbReference>
<dbReference type="KEGG" id="beq:BEWA_034790"/>
<dbReference type="InterPro" id="IPR011146">
    <property type="entry name" value="HIT-like"/>
</dbReference>
<protein>
    <submittedName>
        <fullName evidence="4">Protein kinase C interacting protein 1, putative</fullName>
        <ecNumber evidence="4">3.6.1.29</ecNumber>
    </submittedName>
</protein>
<dbReference type="CDD" id="cd01276">
    <property type="entry name" value="PKCI_related"/>
    <property type="match status" value="1"/>
</dbReference>
<dbReference type="InterPro" id="IPR019808">
    <property type="entry name" value="Histidine_triad_CS"/>
</dbReference>
<dbReference type="GO" id="GO:0016301">
    <property type="term" value="F:kinase activity"/>
    <property type="evidence" value="ECO:0007669"/>
    <property type="project" value="UniProtKB-KW"/>
</dbReference>
<dbReference type="Gene3D" id="3.30.428.10">
    <property type="entry name" value="HIT-like"/>
    <property type="match status" value="1"/>
</dbReference>
<dbReference type="InterPro" id="IPR036265">
    <property type="entry name" value="HIT-like_sf"/>
</dbReference>
<evidence type="ECO:0000313" key="4">
    <source>
        <dbReference type="EMBL" id="EKX73443.1"/>
    </source>
</evidence>
<accession>L1LE57</accession>
<dbReference type="PROSITE" id="PS00892">
    <property type="entry name" value="HIT_1"/>
    <property type="match status" value="1"/>
</dbReference>
<keyword evidence="4" id="KW-0418">Kinase</keyword>
<proteinExistence type="predicted"/>
<dbReference type="GeneID" id="15803113"/>
<comment type="caution">
    <text evidence="2">Lacks conserved residue(s) required for the propagation of feature annotation.</text>
</comment>
<evidence type="ECO:0000256" key="1">
    <source>
        <dbReference type="PIRSR" id="PIRSR601310-1"/>
    </source>
</evidence>
<comment type="caution">
    <text evidence="4">The sequence shown here is derived from an EMBL/GenBank/DDBJ whole genome shotgun (WGS) entry which is preliminary data.</text>
</comment>
<dbReference type="Proteomes" id="UP000031512">
    <property type="component" value="Unassembled WGS sequence"/>
</dbReference>
<reference evidence="4 5" key="1">
    <citation type="journal article" date="2012" name="BMC Genomics">
        <title>Comparative genomic analysis and phylogenetic position of Theileria equi.</title>
        <authorList>
            <person name="Kappmeyer L.S."/>
            <person name="Thiagarajan M."/>
            <person name="Herndon D.R."/>
            <person name="Ramsay J.D."/>
            <person name="Caler E."/>
            <person name="Djikeng A."/>
            <person name="Gillespie J.J."/>
            <person name="Lau A.O."/>
            <person name="Roalson E.H."/>
            <person name="Silva J.C."/>
            <person name="Silva M.G."/>
            <person name="Suarez C.E."/>
            <person name="Ueti M.W."/>
            <person name="Nene V.M."/>
            <person name="Mealey R.H."/>
            <person name="Knowles D.P."/>
            <person name="Brayton K.A."/>
        </authorList>
    </citation>
    <scope>NUCLEOTIDE SEQUENCE [LARGE SCALE GENOMIC DNA]</scope>
    <source>
        <strain evidence="4 5">WA</strain>
    </source>
</reference>
<dbReference type="OrthoDB" id="364549at2759"/>
<organism evidence="4 5">
    <name type="scientific">Theileria equi strain WA</name>
    <dbReference type="NCBI Taxonomy" id="1537102"/>
    <lineage>
        <taxon>Eukaryota</taxon>
        <taxon>Sar</taxon>
        <taxon>Alveolata</taxon>
        <taxon>Apicomplexa</taxon>
        <taxon>Aconoidasida</taxon>
        <taxon>Piroplasmida</taxon>
        <taxon>Theileriidae</taxon>
        <taxon>Theileria</taxon>
    </lineage>
</organism>
<keyword evidence="5" id="KW-1185">Reference proteome</keyword>
<dbReference type="InterPro" id="IPR001310">
    <property type="entry name" value="Histidine_triad_HIT"/>
</dbReference>
<evidence type="ECO:0000313" key="5">
    <source>
        <dbReference type="Proteomes" id="UP000031512"/>
    </source>
</evidence>
<feature type="domain" description="HIT" evidence="3">
    <location>
        <begin position="74"/>
        <end position="183"/>
    </location>
</feature>
<dbReference type="SUPFAM" id="SSF54197">
    <property type="entry name" value="HIT-like"/>
    <property type="match status" value="1"/>
</dbReference>
<sequence>MVSSTGILASMVRMNLLSTIRSYGAFSVGNIGLSRLAFFNSFSPRVYSRLIPHYSTVNKMSSVSPEIKETNITIFHKIVSGEIPCKKVYEDDLVLAFHDINPQAPTHILVIPKKFDGLSRLSEATERHQSILGHMLVKVSHIVKENDLGDFRLVVNNGPNADQTVFYLHMHILAGRNFSWPPG</sequence>
<name>L1LE57_THEEQ</name>
<evidence type="ECO:0000256" key="2">
    <source>
        <dbReference type="PROSITE-ProRule" id="PRU00464"/>
    </source>
</evidence>
<dbReference type="EMBL" id="ACOU01000002">
    <property type="protein sequence ID" value="EKX73443.1"/>
    <property type="molecule type" value="Genomic_DNA"/>
</dbReference>
<dbReference type="AlphaFoldDB" id="L1LE57"/>
<dbReference type="GO" id="GO:0047710">
    <property type="term" value="F:bis(5'-adenosyl)-triphosphatase activity"/>
    <property type="evidence" value="ECO:0007669"/>
    <property type="project" value="UniProtKB-EC"/>
</dbReference>
<evidence type="ECO:0000259" key="3">
    <source>
        <dbReference type="PROSITE" id="PS51084"/>
    </source>
</evidence>
<dbReference type="PROSITE" id="PS51084">
    <property type="entry name" value="HIT_2"/>
    <property type="match status" value="1"/>
</dbReference>
<keyword evidence="4" id="KW-0808">Transferase</keyword>
<keyword evidence="4" id="KW-0378">Hydrolase</keyword>
<gene>
    <name evidence="4" type="ORF">BEWA_034790</name>
</gene>